<sequence>MAAISVRDLDESVTARLKIRAARHGRSMEAEVRAILTGAVEVDDERLNLAQAIRQRFAEVEGAEVQIPSRTDLPRPADLQDLS</sequence>
<evidence type="ECO:0000313" key="2">
    <source>
        <dbReference type="EMBL" id="MFC6707332.1"/>
    </source>
</evidence>
<reference evidence="3" key="1">
    <citation type="journal article" date="2019" name="Int. J. Syst. Evol. Microbiol.">
        <title>The Global Catalogue of Microorganisms (GCM) 10K type strain sequencing project: providing services to taxonomists for standard genome sequencing and annotation.</title>
        <authorList>
            <consortium name="The Broad Institute Genomics Platform"/>
            <consortium name="The Broad Institute Genome Sequencing Center for Infectious Disease"/>
            <person name="Wu L."/>
            <person name="Ma J."/>
        </authorList>
    </citation>
    <scope>NUCLEOTIDE SEQUENCE [LARGE SCALE GENOMIC DNA]</scope>
    <source>
        <strain evidence="3">CCUG 58127</strain>
    </source>
</reference>
<dbReference type="RefSeq" id="WP_382404005.1">
    <property type="nucleotide sequence ID" value="NZ_JBHSWH010000001.1"/>
</dbReference>
<gene>
    <name evidence="2" type="ORF">ACFQDH_19260</name>
</gene>
<dbReference type="SUPFAM" id="SSF47598">
    <property type="entry name" value="Ribbon-helix-helix"/>
    <property type="match status" value="1"/>
</dbReference>
<dbReference type="EMBL" id="JBHSWH010000001">
    <property type="protein sequence ID" value="MFC6707332.1"/>
    <property type="molecule type" value="Genomic_DNA"/>
</dbReference>
<dbReference type="InterPro" id="IPR010985">
    <property type="entry name" value="Ribbon_hlx_hlx"/>
</dbReference>
<accession>A0ABW2AK82</accession>
<comment type="caution">
    <text evidence="2">The sequence shown here is derived from an EMBL/GenBank/DDBJ whole genome shotgun (WGS) entry which is preliminary data.</text>
</comment>
<dbReference type="InterPro" id="IPR013321">
    <property type="entry name" value="Arc_rbn_hlx_hlx"/>
</dbReference>
<name>A0ABW2AK82_9MICO</name>
<organism evidence="2 3">
    <name type="scientific">Flexivirga alba</name>
    <dbReference type="NCBI Taxonomy" id="702742"/>
    <lineage>
        <taxon>Bacteria</taxon>
        <taxon>Bacillati</taxon>
        <taxon>Actinomycetota</taxon>
        <taxon>Actinomycetes</taxon>
        <taxon>Micrococcales</taxon>
        <taxon>Dermacoccaceae</taxon>
        <taxon>Flexivirga</taxon>
    </lineage>
</organism>
<dbReference type="Proteomes" id="UP001596298">
    <property type="component" value="Unassembled WGS sequence"/>
</dbReference>
<keyword evidence="3" id="KW-1185">Reference proteome</keyword>
<feature type="domain" description="Antitoxin FitA-like ribbon-helix-helix" evidence="1">
    <location>
        <begin position="2"/>
        <end position="40"/>
    </location>
</feature>
<dbReference type="InterPro" id="IPR053853">
    <property type="entry name" value="FitA-like_RHH"/>
</dbReference>
<dbReference type="Pfam" id="PF22513">
    <property type="entry name" value="FitA-like_RHH"/>
    <property type="match status" value="1"/>
</dbReference>
<dbReference type="Gene3D" id="1.10.1220.10">
    <property type="entry name" value="Met repressor-like"/>
    <property type="match status" value="1"/>
</dbReference>
<proteinExistence type="predicted"/>
<protein>
    <submittedName>
        <fullName evidence="2">Plasmid stabilization protein</fullName>
    </submittedName>
</protein>
<evidence type="ECO:0000313" key="3">
    <source>
        <dbReference type="Proteomes" id="UP001596298"/>
    </source>
</evidence>
<evidence type="ECO:0000259" key="1">
    <source>
        <dbReference type="Pfam" id="PF22513"/>
    </source>
</evidence>